<dbReference type="EMBL" id="BARV01000112">
    <property type="protein sequence ID" value="GAH93567.1"/>
    <property type="molecule type" value="Genomic_DNA"/>
</dbReference>
<sequence>MAEKRIKPECLEWDADGTCVKFRFTEEEGMVADLKACKLKDKEKIIKEIKRGFKVEE</sequence>
<reference evidence="1" key="1">
    <citation type="journal article" date="2014" name="Front. Microbiol.">
        <title>High frequency of phylogenetically diverse reductive dehalogenase-homologous genes in deep subseafloor sedimentary metagenomes.</title>
        <authorList>
            <person name="Kawai M."/>
            <person name="Futagami T."/>
            <person name="Toyoda A."/>
            <person name="Takaki Y."/>
            <person name="Nishi S."/>
            <person name="Hori S."/>
            <person name="Arai W."/>
            <person name="Tsubouchi T."/>
            <person name="Morono Y."/>
            <person name="Uchiyama I."/>
            <person name="Ito T."/>
            <person name="Fujiyama A."/>
            <person name="Inagaki F."/>
            <person name="Takami H."/>
        </authorList>
    </citation>
    <scope>NUCLEOTIDE SEQUENCE</scope>
    <source>
        <strain evidence="1">Expedition CK06-06</strain>
    </source>
</reference>
<dbReference type="AlphaFoldDB" id="X1JHS4"/>
<evidence type="ECO:0000313" key="1">
    <source>
        <dbReference type="EMBL" id="GAH93567.1"/>
    </source>
</evidence>
<organism evidence="1">
    <name type="scientific">marine sediment metagenome</name>
    <dbReference type="NCBI Taxonomy" id="412755"/>
    <lineage>
        <taxon>unclassified sequences</taxon>
        <taxon>metagenomes</taxon>
        <taxon>ecological metagenomes</taxon>
    </lineage>
</organism>
<protein>
    <submittedName>
        <fullName evidence="1">Uncharacterized protein</fullName>
    </submittedName>
</protein>
<comment type="caution">
    <text evidence="1">The sequence shown here is derived from an EMBL/GenBank/DDBJ whole genome shotgun (WGS) entry which is preliminary data.</text>
</comment>
<name>X1JHS4_9ZZZZ</name>
<proteinExistence type="predicted"/>
<gene>
    <name evidence="1" type="ORF">S06H3_00594</name>
</gene>
<accession>X1JHS4</accession>